<organism evidence="1 2">
    <name type="scientific">Trametes pubescens</name>
    <name type="common">White-rot fungus</name>
    <dbReference type="NCBI Taxonomy" id="154538"/>
    <lineage>
        <taxon>Eukaryota</taxon>
        <taxon>Fungi</taxon>
        <taxon>Dikarya</taxon>
        <taxon>Basidiomycota</taxon>
        <taxon>Agaricomycotina</taxon>
        <taxon>Agaricomycetes</taxon>
        <taxon>Polyporales</taxon>
        <taxon>Polyporaceae</taxon>
        <taxon>Trametes</taxon>
    </lineage>
</organism>
<reference evidence="1 2" key="1">
    <citation type="submission" date="2016-10" db="EMBL/GenBank/DDBJ databases">
        <title>Genome sequence of the basidiomycete white-rot fungus Trametes pubescens.</title>
        <authorList>
            <person name="Makela M.R."/>
            <person name="Granchi Z."/>
            <person name="Peng M."/>
            <person name="De Vries R.P."/>
            <person name="Grigoriev I."/>
            <person name="Riley R."/>
            <person name="Hilden K."/>
        </authorList>
    </citation>
    <scope>NUCLEOTIDE SEQUENCE [LARGE SCALE GENOMIC DNA]</scope>
    <source>
        <strain evidence="1 2">FBCC735</strain>
    </source>
</reference>
<dbReference type="EMBL" id="MNAD01000488">
    <property type="protein sequence ID" value="OJT12423.1"/>
    <property type="molecule type" value="Genomic_DNA"/>
</dbReference>
<keyword evidence="2" id="KW-1185">Reference proteome</keyword>
<sequence length="83" mass="9379">MDGGKWLRCWRGTASVPHETHQLQQDNPLKSRSTYHPDARAERVWGQVRAELAFYDTVVAVGAGNTAKTSRVMLNRDALQKNE</sequence>
<protein>
    <submittedName>
        <fullName evidence="1">Uncharacterized protein</fullName>
    </submittedName>
</protein>
<evidence type="ECO:0000313" key="2">
    <source>
        <dbReference type="Proteomes" id="UP000184267"/>
    </source>
</evidence>
<dbReference type="Proteomes" id="UP000184267">
    <property type="component" value="Unassembled WGS sequence"/>
</dbReference>
<comment type="caution">
    <text evidence="1">The sequence shown here is derived from an EMBL/GenBank/DDBJ whole genome shotgun (WGS) entry which is preliminary data.</text>
</comment>
<gene>
    <name evidence="1" type="ORF">TRAPUB_11012</name>
</gene>
<proteinExistence type="predicted"/>
<name>A0A1M2VXX7_TRAPU</name>
<accession>A0A1M2VXX7</accession>
<evidence type="ECO:0000313" key="1">
    <source>
        <dbReference type="EMBL" id="OJT12423.1"/>
    </source>
</evidence>
<dbReference type="AlphaFoldDB" id="A0A1M2VXX7"/>